<dbReference type="InterPro" id="IPR003439">
    <property type="entry name" value="ABC_transporter-like_ATP-bd"/>
</dbReference>
<keyword evidence="2" id="KW-1003">Cell membrane</keyword>
<evidence type="ECO:0000256" key="1">
    <source>
        <dbReference type="ARBA" id="ARBA00004651"/>
    </source>
</evidence>
<dbReference type="SMART" id="SM00382">
    <property type="entry name" value="AAA"/>
    <property type="match status" value="1"/>
</dbReference>
<evidence type="ECO:0000256" key="9">
    <source>
        <dbReference type="SAM" id="Phobius"/>
    </source>
</evidence>
<feature type="domain" description="Peptidase C39" evidence="12">
    <location>
        <begin position="43"/>
        <end position="172"/>
    </location>
</feature>
<feature type="transmembrane region" description="Helical" evidence="9">
    <location>
        <begin position="213"/>
        <end position="236"/>
    </location>
</feature>
<dbReference type="PANTHER" id="PTHR24221">
    <property type="entry name" value="ATP-BINDING CASSETTE SUB-FAMILY B"/>
    <property type="match status" value="1"/>
</dbReference>
<dbReference type="InterPro" id="IPR005074">
    <property type="entry name" value="Peptidase_C39"/>
</dbReference>
<feature type="transmembrane region" description="Helical" evidence="9">
    <location>
        <begin position="320"/>
        <end position="343"/>
    </location>
</feature>
<dbReference type="NCBIfam" id="TIGR03375">
    <property type="entry name" value="type_I_sec_LssB"/>
    <property type="match status" value="1"/>
</dbReference>
<evidence type="ECO:0000313" key="13">
    <source>
        <dbReference type="EMBL" id="MFG6457127.1"/>
    </source>
</evidence>
<evidence type="ECO:0000259" key="10">
    <source>
        <dbReference type="PROSITE" id="PS50893"/>
    </source>
</evidence>
<dbReference type="Gene3D" id="3.90.70.10">
    <property type="entry name" value="Cysteine proteinases"/>
    <property type="match status" value="1"/>
</dbReference>
<proteinExistence type="predicted"/>
<dbReference type="InterPro" id="IPR039421">
    <property type="entry name" value="Type_1_exporter"/>
</dbReference>
<evidence type="ECO:0000256" key="5">
    <source>
        <dbReference type="ARBA" id="ARBA00022840"/>
    </source>
</evidence>
<gene>
    <name evidence="13" type="ORF">ACG00X_09800</name>
</gene>
<organism evidence="13 14">
    <name type="scientific">Pelomonas nitida</name>
    <dbReference type="NCBI Taxonomy" id="3299027"/>
    <lineage>
        <taxon>Bacteria</taxon>
        <taxon>Pseudomonadati</taxon>
        <taxon>Pseudomonadota</taxon>
        <taxon>Betaproteobacteria</taxon>
        <taxon>Burkholderiales</taxon>
        <taxon>Sphaerotilaceae</taxon>
        <taxon>Roseateles</taxon>
    </lineage>
</organism>
<keyword evidence="3 9" id="KW-0812">Transmembrane</keyword>
<dbReference type="CDD" id="cd18587">
    <property type="entry name" value="ABC_6TM_LapB_like"/>
    <property type="match status" value="1"/>
</dbReference>
<dbReference type="Gene3D" id="3.40.50.300">
    <property type="entry name" value="P-loop containing nucleotide triphosphate hydrolases"/>
    <property type="match status" value="1"/>
</dbReference>
<protein>
    <submittedName>
        <fullName evidence="13">Type I secretion system permease/ATPase</fullName>
    </submittedName>
</protein>
<feature type="region of interest" description="Disordered" evidence="8">
    <location>
        <begin position="762"/>
        <end position="787"/>
    </location>
</feature>
<evidence type="ECO:0000259" key="12">
    <source>
        <dbReference type="PROSITE" id="PS50990"/>
    </source>
</evidence>
<accession>A0ABW7G5K0</accession>
<dbReference type="Proteomes" id="UP001606305">
    <property type="component" value="Unassembled WGS sequence"/>
</dbReference>
<dbReference type="PANTHER" id="PTHR24221:SF248">
    <property type="entry name" value="ABC TRANSPORTER TRANSMEMBRANE REGION"/>
    <property type="match status" value="1"/>
</dbReference>
<evidence type="ECO:0000256" key="2">
    <source>
        <dbReference type="ARBA" id="ARBA00022475"/>
    </source>
</evidence>
<keyword evidence="7 9" id="KW-0472">Membrane</keyword>
<dbReference type="InterPro" id="IPR036640">
    <property type="entry name" value="ABC1_TM_sf"/>
</dbReference>
<evidence type="ECO:0000256" key="3">
    <source>
        <dbReference type="ARBA" id="ARBA00022692"/>
    </source>
</evidence>
<name>A0ABW7G5K0_9BURK</name>
<keyword evidence="14" id="KW-1185">Reference proteome</keyword>
<evidence type="ECO:0000259" key="11">
    <source>
        <dbReference type="PROSITE" id="PS50929"/>
    </source>
</evidence>
<dbReference type="InterPro" id="IPR017750">
    <property type="entry name" value="ATPase_T1SS"/>
</dbReference>
<keyword evidence="6 9" id="KW-1133">Transmembrane helix</keyword>
<feature type="transmembrane region" description="Helical" evidence="9">
    <location>
        <begin position="432"/>
        <end position="454"/>
    </location>
</feature>
<comment type="caution">
    <text evidence="13">The sequence shown here is derived from an EMBL/GenBank/DDBJ whole genome shotgun (WGS) entry which is preliminary data.</text>
</comment>
<evidence type="ECO:0000256" key="7">
    <source>
        <dbReference type="ARBA" id="ARBA00023136"/>
    </source>
</evidence>
<keyword evidence="5" id="KW-0067">ATP-binding</keyword>
<evidence type="ECO:0000256" key="6">
    <source>
        <dbReference type="ARBA" id="ARBA00022989"/>
    </source>
</evidence>
<evidence type="ECO:0000313" key="14">
    <source>
        <dbReference type="Proteomes" id="UP001606305"/>
    </source>
</evidence>
<reference evidence="13 14" key="1">
    <citation type="submission" date="2024-09" db="EMBL/GenBank/DDBJ databases">
        <title>Novel species of the genus Pelomonas and Roseateles isolated from streams.</title>
        <authorList>
            <person name="Lu H."/>
        </authorList>
    </citation>
    <scope>NUCLEOTIDE SEQUENCE [LARGE SCALE GENOMIC DNA]</scope>
    <source>
        <strain evidence="13 14">BYS96W</strain>
    </source>
</reference>
<dbReference type="InterPro" id="IPR027417">
    <property type="entry name" value="P-loop_NTPase"/>
</dbReference>
<dbReference type="SUPFAM" id="SSF90123">
    <property type="entry name" value="ABC transporter transmembrane region"/>
    <property type="match status" value="1"/>
</dbReference>
<dbReference type="Pfam" id="PF00664">
    <property type="entry name" value="ABC_membrane"/>
    <property type="match status" value="1"/>
</dbReference>
<dbReference type="EMBL" id="JBIGIA010000006">
    <property type="protein sequence ID" value="MFG6457127.1"/>
    <property type="molecule type" value="Genomic_DNA"/>
</dbReference>
<sequence length="787" mass="84207">MPQRHDTFFDAPAGGRPGLRLAANGEPPPAPDPVAESLDDLSQQGIGDPLLQSLSWLTGHHGRPRSTASLRAGFPAEGVLTPPDAVRLMREAGYNAGLLRKGIDEINGLLLPAVLLLNGGDACVLVRRLDDPTTVAAGSCRYEVVFPGPEAAAVPATTAELEPEFSGFLLVASPVLGTDASRREAAAESGQGVLGDSHWLWSALKRFVPYYRAAMVAALLSNVLMLVSGLVTSVIYDKVIPHQATVTLWTLAVGAAAALLFDLFARQLRAHLIDLAGRKTDLIVGAKLFRQALGVRMEHRPPSAGAYAHYLAQIEMVRDFFTSATMSALSDLPFILIFVAMTFVIGGPLGWVLVIAIPLVVGFNLLLQGRLRRAMRTNMRESADLHGTLVEAIEGLEDLKSSGAEGRFLHRYEHSMAVAADSGLRARTMSSWTMNLTMTVQQLINLIMLVWGVYLIQDGQITAGALLGAVMFAGRATMPLSSVVGLATRYQGARAAMVSLNQMMTAPTEREAGRNYVPLAQITGRMALNDVGFAYPATEAQAPKVLKGVSLRIGAGERVAMLGRIGSGKSTILRLLAGLYQPTEGMVELEGIDLRQIDPAEYRSRIGFVSQEPRLFNGTLRDNVLMGRPLDSQRLVEVARLTGLDRVVAGHPMGWDLPVGEMGGMLSGGQRQLVALARALVGRPQILLMDEPTSSMDAQSEIAFLRQLRDAATDCTFVVVTHRPAVLELVQRVVVVDGGRLVLDGPRDQVLAALSGVRPAAQPAPAGEGANLHMHPAAQPVQRSASV</sequence>
<feature type="domain" description="ABC transmembrane type-1" evidence="11">
    <location>
        <begin position="213"/>
        <end position="492"/>
    </location>
</feature>
<feature type="domain" description="ABC transporter" evidence="10">
    <location>
        <begin position="526"/>
        <end position="763"/>
    </location>
</feature>
<dbReference type="RefSeq" id="WP_394487959.1">
    <property type="nucleotide sequence ID" value="NZ_JBIGIA010000006.1"/>
</dbReference>
<feature type="transmembrane region" description="Helical" evidence="9">
    <location>
        <begin position="248"/>
        <end position="265"/>
    </location>
</feature>
<evidence type="ECO:0000256" key="4">
    <source>
        <dbReference type="ARBA" id="ARBA00022741"/>
    </source>
</evidence>
<dbReference type="Gene3D" id="1.20.1560.10">
    <property type="entry name" value="ABC transporter type 1, transmembrane domain"/>
    <property type="match status" value="1"/>
</dbReference>
<dbReference type="SUPFAM" id="SSF52540">
    <property type="entry name" value="P-loop containing nucleoside triphosphate hydrolases"/>
    <property type="match status" value="1"/>
</dbReference>
<keyword evidence="4" id="KW-0547">Nucleotide-binding</keyword>
<feature type="transmembrane region" description="Helical" evidence="9">
    <location>
        <begin position="466"/>
        <end position="487"/>
    </location>
</feature>
<dbReference type="PROSITE" id="PS50990">
    <property type="entry name" value="PEPTIDASE_C39"/>
    <property type="match status" value="1"/>
</dbReference>
<dbReference type="InterPro" id="IPR017871">
    <property type="entry name" value="ABC_transporter-like_CS"/>
</dbReference>
<comment type="subcellular location">
    <subcellularLocation>
        <location evidence="1">Cell membrane</location>
        <topology evidence="1">Multi-pass membrane protein</topology>
    </subcellularLocation>
</comment>
<feature type="region of interest" description="Disordered" evidence="8">
    <location>
        <begin position="1"/>
        <end position="41"/>
    </location>
</feature>
<dbReference type="InterPro" id="IPR003593">
    <property type="entry name" value="AAA+_ATPase"/>
</dbReference>
<dbReference type="PROSITE" id="PS50929">
    <property type="entry name" value="ABC_TM1F"/>
    <property type="match status" value="1"/>
</dbReference>
<dbReference type="Pfam" id="PF00005">
    <property type="entry name" value="ABC_tran"/>
    <property type="match status" value="1"/>
</dbReference>
<feature type="transmembrane region" description="Helical" evidence="9">
    <location>
        <begin position="349"/>
        <end position="367"/>
    </location>
</feature>
<dbReference type="InterPro" id="IPR011527">
    <property type="entry name" value="ABC1_TM_dom"/>
</dbReference>
<evidence type="ECO:0000256" key="8">
    <source>
        <dbReference type="SAM" id="MobiDB-lite"/>
    </source>
</evidence>
<dbReference type="PROSITE" id="PS00211">
    <property type="entry name" value="ABC_TRANSPORTER_1"/>
    <property type="match status" value="1"/>
</dbReference>
<dbReference type="PROSITE" id="PS50893">
    <property type="entry name" value="ABC_TRANSPORTER_2"/>
    <property type="match status" value="1"/>
</dbReference>